<dbReference type="Proteomes" id="UP000249364">
    <property type="component" value="Unassembled WGS sequence"/>
</dbReference>
<evidence type="ECO:0008006" key="3">
    <source>
        <dbReference type="Google" id="ProtNLM"/>
    </source>
</evidence>
<protein>
    <recommendedName>
        <fullName evidence="3">Transferrin-binding protein B C-lobe/N-lobe beta barrel domain-containing protein</fullName>
    </recommendedName>
</protein>
<organism evidence="1 2">
    <name type="scientific">Roseinatronobacter thiooxidans</name>
    <dbReference type="NCBI Taxonomy" id="121821"/>
    <lineage>
        <taxon>Bacteria</taxon>
        <taxon>Pseudomonadati</taxon>
        <taxon>Pseudomonadota</taxon>
        <taxon>Alphaproteobacteria</taxon>
        <taxon>Rhodobacterales</taxon>
        <taxon>Paracoccaceae</taxon>
        <taxon>Roseinatronobacter</taxon>
    </lineage>
</organism>
<comment type="caution">
    <text evidence="1">The sequence shown here is derived from an EMBL/GenBank/DDBJ whole genome shotgun (WGS) entry which is preliminary data.</text>
</comment>
<evidence type="ECO:0000313" key="1">
    <source>
        <dbReference type="EMBL" id="PZX46304.1"/>
    </source>
</evidence>
<keyword evidence="2" id="KW-1185">Reference proteome</keyword>
<dbReference type="AlphaFoldDB" id="A0A2W7QCG2"/>
<dbReference type="STRING" id="121821.GCA_001870675_01807"/>
<name>A0A2W7QCG2_9RHOB</name>
<sequence length="318" mass="33488">MKKTTAVVASCVALMSCGSGESTGISSFVSSPDRFANSGEVAAIPTETQRYNETAGGDAFAGQNEVTSITYDSATETLTILGDPFDLAGTFKRAPKRDVRGFAAFENEGGARNYLALVRVDSDNNLAAGVVGTPFRLDNEFGGTVLARGAAPTLPTNREVRHVGDYAGVRNVGTNNGDDMSNSFLHRVEGRVQLDLDFFTDRQSAGIEGVITNRRNMDGTTTREVEVEVPVIGRPGQTTTETRQIAEEITYQDIVLQFTGIDENGNFSGIAAVGGQPVGLYDGMIAGNNAAASAGIVVIQEGSPVSLERGAFIARATD</sequence>
<accession>A0A2W7QCG2</accession>
<dbReference type="EMBL" id="QKZQ01000004">
    <property type="protein sequence ID" value="PZX46304.1"/>
    <property type="molecule type" value="Genomic_DNA"/>
</dbReference>
<dbReference type="PROSITE" id="PS51257">
    <property type="entry name" value="PROKAR_LIPOPROTEIN"/>
    <property type="match status" value="1"/>
</dbReference>
<gene>
    <name evidence="1" type="ORF">LY56_01277</name>
</gene>
<evidence type="ECO:0000313" key="2">
    <source>
        <dbReference type="Proteomes" id="UP000249364"/>
    </source>
</evidence>
<proteinExistence type="predicted"/>
<reference evidence="1 2" key="1">
    <citation type="submission" date="2018-06" db="EMBL/GenBank/DDBJ databases">
        <title>Genomic Encyclopedia of Archaeal and Bacterial Type Strains, Phase II (KMG-II): from individual species to whole genera.</title>
        <authorList>
            <person name="Goeker M."/>
        </authorList>
    </citation>
    <scope>NUCLEOTIDE SEQUENCE [LARGE SCALE GENOMIC DNA]</scope>
    <source>
        <strain evidence="1 2">DSM 13087</strain>
    </source>
</reference>